<protein>
    <submittedName>
        <fullName evidence="2">Uncharacterized protein</fullName>
    </submittedName>
</protein>
<comment type="caution">
    <text evidence="2">The sequence shown here is derived from an EMBL/GenBank/DDBJ whole genome shotgun (WGS) entry which is preliminary data.</text>
</comment>
<proteinExistence type="predicted"/>
<name>A0A0F9XCZ1_9ZZZZ</name>
<sequence length="382" mass="43338">MAKEKLTHWKSFRDRMMKHPLMRMLGVDWDEARSHVSSERTGFAYFVESEAVKTMIRGTAGHSPAVNEIYQTAVWDACGRHVIRPSADLFDLLVETEARLAISEIHPPFPAVYIALPPNRVRFPGVRGGYVEAEGCYVSWGPVGEPGPMAQVFTSSGGKTLADIDYQCRVLYVARGEQDKTHHDWTVRFQNIGWDEGETRSVDNLVMLGIEQQDKLDQAQVFDPIAHLLAGGQMRWQRTDVDSILVRVVANLFLYMSCPDADILENPHELYVRLQDFKKRKTSSKRRKSVRRQIEEGMIPQEVVVGSSVKIKPLIDQVEAEPTEGGEGSRKSPRPHWRKGHFRRVAIGEGRRERKLVWIWPILVRKTAAGHGAAESRGYDVT</sequence>
<dbReference type="AlphaFoldDB" id="A0A0F9XCZ1"/>
<organism evidence="2">
    <name type="scientific">marine sediment metagenome</name>
    <dbReference type="NCBI Taxonomy" id="412755"/>
    <lineage>
        <taxon>unclassified sequences</taxon>
        <taxon>metagenomes</taxon>
        <taxon>ecological metagenomes</taxon>
    </lineage>
</organism>
<evidence type="ECO:0000256" key="1">
    <source>
        <dbReference type="SAM" id="MobiDB-lite"/>
    </source>
</evidence>
<reference evidence="2" key="1">
    <citation type="journal article" date="2015" name="Nature">
        <title>Complex archaea that bridge the gap between prokaryotes and eukaryotes.</title>
        <authorList>
            <person name="Spang A."/>
            <person name="Saw J.H."/>
            <person name="Jorgensen S.L."/>
            <person name="Zaremba-Niedzwiedzka K."/>
            <person name="Martijn J."/>
            <person name="Lind A.E."/>
            <person name="van Eijk R."/>
            <person name="Schleper C."/>
            <person name="Guy L."/>
            <person name="Ettema T.J."/>
        </authorList>
    </citation>
    <scope>NUCLEOTIDE SEQUENCE</scope>
</reference>
<gene>
    <name evidence="2" type="ORF">LCGC14_0164950</name>
</gene>
<dbReference type="InterPro" id="IPR058915">
    <property type="entry name" value="AcrVA2-like"/>
</dbReference>
<accession>A0A0F9XCZ1</accession>
<dbReference type="Pfam" id="PF26125">
    <property type="entry name" value="AcrVA2-like"/>
    <property type="match status" value="1"/>
</dbReference>
<dbReference type="EMBL" id="LAZR01000062">
    <property type="protein sequence ID" value="KKN96851.1"/>
    <property type="molecule type" value="Genomic_DNA"/>
</dbReference>
<evidence type="ECO:0000313" key="2">
    <source>
        <dbReference type="EMBL" id="KKN96851.1"/>
    </source>
</evidence>
<feature type="region of interest" description="Disordered" evidence="1">
    <location>
        <begin position="317"/>
        <end position="337"/>
    </location>
</feature>